<protein>
    <submittedName>
        <fullName evidence="1">Uncharacterized protein</fullName>
    </submittedName>
</protein>
<proteinExistence type="predicted"/>
<name>A0A5J4REJ9_9ZZZZ</name>
<gene>
    <name evidence="1" type="ORF">EZS27_019386</name>
</gene>
<dbReference type="AlphaFoldDB" id="A0A5J4REJ9"/>
<organism evidence="1">
    <name type="scientific">termite gut metagenome</name>
    <dbReference type="NCBI Taxonomy" id="433724"/>
    <lineage>
        <taxon>unclassified sequences</taxon>
        <taxon>metagenomes</taxon>
        <taxon>organismal metagenomes</taxon>
    </lineage>
</organism>
<comment type="caution">
    <text evidence="1">The sequence shown here is derived from an EMBL/GenBank/DDBJ whole genome shotgun (WGS) entry which is preliminary data.</text>
</comment>
<reference evidence="1" key="1">
    <citation type="submission" date="2019-03" db="EMBL/GenBank/DDBJ databases">
        <title>Single cell metagenomics reveals metabolic interactions within the superorganism composed of flagellate Streblomastix strix and complex community of Bacteroidetes bacteria on its surface.</title>
        <authorList>
            <person name="Treitli S.C."/>
            <person name="Kolisko M."/>
            <person name="Husnik F."/>
            <person name="Keeling P."/>
            <person name="Hampl V."/>
        </authorList>
    </citation>
    <scope>NUCLEOTIDE SEQUENCE</scope>
    <source>
        <strain evidence="1">STM</strain>
    </source>
</reference>
<dbReference type="EMBL" id="SNRY01001289">
    <property type="protein sequence ID" value="KAA6332068.1"/>
    <property type="molecule type" value="Genomic_DNA"/>
</dbReference>
<sequence length="34" mass="4202">MKEIFIFDIIYNGLMHKRNESLNFYSLISFNFKQ</sequence>
<evidence type="ECO:0000313" key="1">
    <source>
        <dbReference type="EMBL" id="KAA6332068.1"/>
    </source>
</evidence>
<accession>A0A5J4REJ9</accession>